<name>A0A9W8YQM0_9PEZI</name>
<dbReference type="Gene3D" id="1.20.58.340">
    <property type="entry name" value="Magnesium transport protein CorA, transmembrane region"/>
    <property type="match status" value="1"/>
</dbReference>
<protein>
    <submittedName>
        <fullName evidence="3">Uncharacterized protein</fullName>
    </submittedName>
</protein>
<dbReference type="AlphaFoldDB" id="A0A9W8YQM0"/>
<sequence length="488" mass="55659">MAWMSQRNEFSEDNLSNLFHLNPGSECDIRTISWCKSESSATEPELKRFTSEEEYRSWVTQCREPSGTLTNHTLVLVMHARLEGENMKWSSLPYGKETLRQTCQKLKQHRSLAHFIGRTSTGLFQNRMVKWGPEGSSDQSFVYHCRSDTESVRTPDDITISSTFMLDSSTTLAVMYGCTPRVMKRPEGWLKQLKGHDFHPMTFPIIFAELERDRLLDVFSLQNTQVHQRILHMETMIKQDSMQEHYSLGIQEMTRKDCDSTKLWIEISTLKGGLGSFKTQLESMSRHSRMLSDTVFKGPDSTCISQRVAGDKIAARLEEMIAEIEGKIVACDGLLGGMTLSMKIESNYYTRRDADANKNIAESNIEIAYDAKRDSHHMQTMSFLGMMFLPGTFFATMFSMSFFRFDPSEGTPLISPWIGIYIGLTTLCTFLVHLSWKRYTKKEDDRRRAADWSDPEKAVSSQSSGSNPSTPPTPSTACTQILPPYTRD</sequence>
<keyword evidence="2" id="KW-1133">Transmembrane helix</keyword>
<dbReference type="EMBL" id="JAPEVB010000005">
    <property type="protein sequence ID" value="KAJ4388150.1"/>
    <property type="molecule type" value="Genomic_DNA"/>
</dbReference>
<feature type="transmembrane region" description="Helical" evidence="2">
    <location>
        <begin position="417"/>
        <end position="436"/>
    </location>
</feature>
<keyword evidence="2" id="KW-0472">Membrane</keyword>
<organism evidence="3 4">
    <name type="scientific">Gnomoniopsis smithogilvyi</name>
    <dbReference type="NCBI Taxonomy" id="1191159"/>
    <lineage>
        <taxon>Eukaryota</taxon>
        <taxon>Fungi</taxon>
        <taxon>Dikarya</taxon>
        <taxon>Ascomycota</taxon>
        <taxon>Pezizomycotina</taxon>
        <taxon>Sordariomycetes</taxon>
        <taxon>Sordariomycetidae</taxon>
        <taxon>Diaporthales</taxon>
        <taxon>Gnomoniaceae</taxon>
        <taxon>Gnomoniopsis</taxon>
    </lineage>
</organism>
<proteinExistence type="predicted"/>
<feature type="transmembrane region" description="Helical" evidence="2">
    <location>
        <begin position="383"/>
        <end position="405"/>
    </location>
</feature>
<reference evidence="3" key="1">
    <citation type="submission" date="2022-10" db="EMBL/GenBank/DDBJ databases">
        <title>Tapping the CABI collections for fungal endophytes: first genome assemblies for Collariella, Neodidymelliopsis, Ascochyta clinopodiicola, Didymella pomorum, Didymosphaeria variabile, Neocosmospora piperis and Neocucurbitaria cava.</title>
        <authorList>
            <person name="Hill R."/>
        </authorList>
    </citation>
    <scope>NUCLEOTIDE SEQUENCE</scope>
    <source>
        <strain evidence="3">IMI 355082</strain>
    </source>
</reference>
<dbReference type="Proteomes" id="UP001140453">
    <property type="component" value="Unassembled WGS sequence"/>
</dbReference>
<gene>
    <name evidence="3" type="ORF">N0V93_008756</name>
</gene>
<evidence type="ECO:0000313" key="3">
    <source>
        <dbReference type="EMBL" id="KAJ4388150.1"/>
    </source>
</evidence>
<feature type="compositionally biased region" description="Basic and acidic residues" evidence="1">
    <location>
        <begin position="444"/>
        <end position="457"/>
    </location>
</feature>
<keyword evidence="2" id="KW-0812">Transmembrane</keyword>
<evidence type="ECO:0000256" key="1">
    <source>
        <dbReference type="SAM" id="MobiDB-lite"/>
    </source>
</evidence>
<evidence type="ECO:0000313" key="4">
    <source>
        <dbReference type="Proteomes" id="UP001140453"/>
    </source>
</evidence>
<feature type="region of interest" description="Disordered" evidence="1">
    <location>
        <begin position="444"/>
        <end position="488"/>
    </location>
</feature>
<comment type="caution">
    <text evidence="3">The sequence shown here is derived from an EMBL/GenBank/DDBJ whole genome shotgun (WGS) entry which is preliminary data.</text>
</comment>
<keyword evidence="4" id="KW-1185">Reference proteome</keyword>
<dbReference type="OrthoDB" id="3561681at2759"/>
<evidence type="ECO:0000256" key="2">
    <source>
        <dbReference type="SAM" id="Phobius"/>
    </source>
</evidence>
<accession>A0A9W8YQM0</accession>